<gene>
    <name evidence="2" type="ORF">SK128_011713</name>
</gene>
<evidence type="ECO:0000313" key="3">
    <source>
        <dbReference type="Proteomes" id="UP001381693"/>
    </source>
</evidence>
<name>A0AAN8ZRM7_HALRR</name>
<evidence type="ECO:0000313" key="2">
    <source>
        <dbReference type="EMBL" id="KAK7065721.1"/>
    </source>
</evidence>
<dbReference type="Proteomes" id="UP001381693">
    <property type="component" value="Unassembled WGS sequence"/>
</dbReference>
<dbReference type="AlphaFoldDB" id="A0AAN8ZRM7"/>
<feature type="region of interest" description="Disordered" evidence="1">
    <location>
        <begin position="133"/>
        <end position="188"/>
    </location>
</feature>
<comment type="caution">
    <text evidence="2">The sequence shown here is derived from an EMBL/GenBank/DDBJ whole genome shotgun (WGS) entry which is preliminary data.</text>
</comment>
<feature type="compositionally biased region" description="Polar residues" evidence="1">
    <location>
        <begin position="133"/>
        <end position="146"/>
    </location>
</feature>
<evidence type="ECO:0000256" key="1">
    <source>
        <dbReference type="SAM" id="MobiDB-lite"/>
    </source>
</evidence>
<accession>A0AAN8ZRM7</accession>
<proteinExistence type="predicted"/>
<organism evidence="2 3">
    <name type="scientific">Halocaridina rubra</name>
    <name type="common">Hawaiian red shrimp</name>
    <dbReference type="NCBI Taxonomy" id="373956"/>
    <lineage>
        <taxon>Eukaryota</taxon>
        <taxon>Metazoa</taxon>
        <taxon>Ecdysozoa</taxon>
        <taxon>Arthropoda</taxon>
        <taxon>Crustacea</taxon>
        <taxon>Multicrustacea</taxon>
        <taxon>Malacostraca</taxon>
        <taxon>Eumalacostraca</taxon>
        <taxon>Eucarida</taxon>
        <taxon>Decapoda</taxon>
        <taxon>Pleocyemata</taxon>
        <taxon>Caridea</taxon>
        <taxon>Atyoidea</taxon>
        <taxon>Atyidae</taxon>
        <taxon>Halocaridina</taxon>
    </lineage>
</organism>
<feature type="non-terminal residue" evidence="2">
    <location>
        <position position="1"/>
    </location>
</feature>
<sequence length="200" mass="22450">NPVLPTWVDSQEELLPSTTSPAPADTLHSPLIDTYLSVTPSINPGFTRAQGRAIITPHHPRIHQRSNQILPRRISNSRGPWRVGQTRGLQRWPLQALDEKNRPPNIQSDDRTLQWWVTNEPQLTLIAPDTNLNQKVTHPNQLSNRGGSPRKPSFDVITSRVPYGGRYPSSRPTTSQPPRSPTTLAEDPAQLEANFFERIG</sequence>
<feature type="region of interest" description="Disordered" evidence="1">
    <location>
        <begin position="1"/>
        <end position="25"/>
    </location>
</feature>
<feature type="compositionally biased region" description="Low complexity" evidence="1">
    <location>
        <begin position="168"/>
        <end position="183"/>
    </location>
</feature>
<reference evidence="2 3" key="1">
    <citation type="submission" date="2023-11" db="EMBL/GenBank/DDBJ databases">
        <title>Halocaridina rubra genome assembly.</title>
        <authorList>
            <person name="Smith C."/>
        </authorList>
    </citation>
    <scope>NUCLEOTIDE SEQUENCE [LARGE SCALE GENOMIC DNA]</scope>
    <source>
        <strain evidence="2">EP-1</strain>
        <tissue evidence="2">Whole</tissue>
    </source>
</reference>
<protein>
    <submittedName>
        <fullName evidence="2">Uncharacterized protein</fullName>
    </submittedName>
</protein>
<dbReference type="EMBL" id="JAXCGZ010020012">
    <property type="protein sequence ID" value="KAK7065721.1"/>
    <property type="molecule type" value="Genomic_DNA"/>
</dbReference>
<keyword evidence="3" id="KW-1185">Reference proteome</keyword>